<sequence>MEHPPQDCALGSLILSRLVVFQERHLLMMAAKVLQGMDKSKITRKPSKTGKHGHENGRVCKSRKPKSKSQSYGQPPVNLGQQKSTRKRQKLRMFKSTLQVSESYHIDGP</sequence>
<feature type="compositionally biased region" description="Polar residues" evidence="1">
    <location>
        <begin position="68"/>
        <end position="83"/>
    </location>
</feature>
<accession>A0ABQ5BW62</accession>
<reference evidence="2" key="1">
    <citation type="journal article" date="2022" name="Int. J. Mol. Sci.">
        <title>Draft Genome of Tanacetum Coccineum: Genomic Comparison of Closely Related Tanacetum-Family Plants.</title>
        <authorList>
            <person name="Yamashiro T."/>
            <person name="Shiraishi A."/>
            <person name="Nakayama K."/>
            <person name="Satake H."/>
        </authorList>
    </citation>
    <scope>NUCLEOTIDE SEQUENCE</scope>
</reference>
<comment type="caution">
    <text evidence="2">The sequence shown here is derived from an EMBL/GenBank/DDBJ whole genome shotgun (WGS) entry which is preliminary data.</text>
</comment>
<feature type="compositionally biased region" description="Basic residues" evidence="1">
    <location>
        <begin position="84"/>
        <end position="93"/>
    </location>
</feature>
<evidence type="ECO:0000256" key="1">
    <source>
        <dbReference type="SAM" id="MobiDB-lite"/>
    </source>
</evidence>
<proteinExistence type="predicted"/>
<evidence type="ECO:0000313" key="3">
    <source>
        <dbReference type="Proteomes" id="UP001151760"/>
    </source>
</evidence>
<evidence type="ECO:0000313" key="2">
    <source>
        <dbReference type="EMBL" id="GJT18157.1"/>
    </source>
</evidence>
<gene>
    <name evidence="2" type="ORF">Tco_0876863</name>
</gene>
<keyword evidence="3" id="KW-1185">Reference proteome</keyword>
<organism evidence="2 3">
    <name type="scientific">Tanacetum coccineum</name>
    <dbReference type="NCBI Taxonomy" id="301880"/>
    <lineage>
        <taxon>Eukaryota</taxon>
        <taxon>Viridiplantae</taxon>
        <taxon>Streptophyta</taxon>
        <taxon>Embryophyta</taxon>
        <taxon>Tracheophyta</taxon>
        <taxon>Spermatophyta</taxon>
        <taxon>Magnoliopsida</taxon>
        <taxon>eudicotyledons</taxon>
        <taxon>Gunneridae</taxon>
        <taxon>Pentapetalae</taxon>
        <taxon>asterids</taxon>
        <taxon>campanulids</taxon>
        <taxon>Asterales</taxon>
        <taxon>Asteraceae</taxon>
        <taxon>Asteroideae</taxon>
        <taxon>Anthemideae</taxon>
        <taxon>Anthemidinae</taxon>
        <taxon>Tanacetum</taxon>
    </lineage>
</organism>
<feature type="region of interest" description="Disordered" evidence="1">
    <location>
        <begin position="35"/>
        <end position="109"/>
    </location>
</feature>
<dbReference type="EMBL" id="BQNB010013616">
    <property type="protein sequence ID" value="GJT18157.1"/>
    <property type="molecule type" value="Genomic_DNA"/>
</dbReference>
<name>A0ABQ5BW62_9ASTR</name>
<feature type="compositionally biased region" description="Basic residues" evidence="1">
    <location>
        <begin position="42"/>
        <end position="51"/>
    </location>
</feature>
<dbReference type="Proteomes" id="UP001151760">
    <property type="component" value="Unassembled WGS sequence"/>
</dbReference>
<protein>
    <submittedName>
        <fullName evidence="2">Uncharacterized protein</fullName>
    </submittedName>
</protein>
<reference evidence="2" key="2">
    <citation type="submission" date="2022-01" db="EMBL/GenBank/DDBJ databases">
        <authorList>
            <person name="Yamashiro T."/>
            <person name="Shiraishi A."/>
            <person name="Satake H."/>
            <person name="Nakayama K."/>
        </authorList>
    </citation>
    <scope>NUCLEOTIDE SEQUENCE</scope>
</reference>